<evidence type="ECO:0000313" key="13">
    <source>
        <dbReference type="EMBL" id="KAF1017026.1"/>
    </source>
</evidence>
<evidence type="ECO:0000313" key="14">
    <source>
        <dbReference type="Proteomes" id="UP000487117"/>
    </source>
</evidence>
<dbReference type="InterPro" id="IPR005467">
    <property type="entry name" value="His_kinase_dom"/>
</dbReference>
<dbReference type="SUPFAM" id="SSF55874">
    <property type="entry name" value="ATPase domain of HSP90 chaperone/DNA topoisomerase II/histidine kinase"/>
    <property type="match status" value="1"/>
</dbReference>
<evidence type="ECO:0000256" key="9">
    <source>
        <dbReference type="SAM" id="Phobius"/>
    </source>
</evidence>
<evidence type="ECO:0000259" key="11">
    <source>
        <dbReference type="PROSITE" id="PS50109"/>
    </source>
</evidence>
<dbReference type="CDD" id="cd00082">
    <property type="entry name" value="HisKA"/>
    <property type="match status" value="1"/>
</dbReference>
<name>A0A7V8FJ73_STEMA</name>
<dbReference type="InterPro" id="IPR003661">
    <property type="entry name" value="HisK_dim/P_dom"/>
</dbReference>
<dbReference type="CDD" id="cd17537">
    <property type="entry name" value="REC_FixJ"/>
    <property type="match status" value="1"/>
</dbReference>
<evidence type="ECO:0000256" key="4">
    <source>
        <dbReference type="ARBA" id="ARBA00023012"/>
    </source>
</evidence>
<dbReference type="EMBL" id="WNDS01000001">
    <property type="protein sequence ID" value="KAF1017026.1"/>
    <property type="molecule type" value="Genomic_DNA"/>
</dbReference>
<dbReference type="Pfam" id="PF00196">
    <property type="entry name" value="GerE"/>
    <property type="match status" value="1"/>
</dbReference>
<evidence type="ECO:0000256" key="8">
    <source>
        <dbReference type="PROSITE-ProRule" id="PRU00169"/>
    </source>
</evidence>
<evidence type="ECO:0000256" key="3">
    <source>
        <dbReference type="ARBA" id="ARBA00022553"/>
    </source>
</evidence>
<gene>
    <name evidence="13" type="primary">todT</name>
    <name evidence="13" type="ORF">GAK31_00285</name>
</gene>
<dbReference type="InterPro" id="IPR036097">
    <property type="entry name" value="HisK_dim/P_sf"/>
</dbReference>
<dbReference type="InterPro" id="IPR004358">
    <property type="entry name" value="Sig_transdc_His_kin-like_C"/>
</dbReference>
<evidence type="ECO:0000256" key="6">
    <source>
        <dbReference type="ARBA" id="ARBA00023125"/>
    </source>
</evidence>
<evidence type="ECO:0000256" key="1">
    <source>
        <dbReference type="ARBA" id="ARBA00000085"/>
    </source>
</evidence>
<dbReference type="AlphaFoldDB" id="A0A7V8FJ73"/>
<dbReference type="PROSITE" id="PS50109">
    <property type="entry name" value="HIS_KIN"/>
    <property type="match status" value="1"/>
</dbReference>
<organism evidence="13 14">
    <name type="scientific">Stenotrophomonas maltophilia</name>
    <name type="common">Pseudomonas maltophilia</name>
    <name type="synonym">Xanthomonas maltophilia</name>
    <dbReference type="NCBI Taxonomy" id="40324"/>
    <lineage>
        <taxon>Bacteria</taxon>
        <taxon>Pseudomonadati</taxon>
        <taxon>Pseudomonadota</taxon>
        <taxon>Gammaproteobacteria</taxon>
        <taxon>Lysobacterales</taxon>
        <taxon>Lysobacteraceae</taxon>
        <taxon>Stenotrophomonas</taxon>
        <taxon>Stenotrophomonas maltophilia group</taxon>
    </lineage>
</organism>
<feature type="domain" description="Response regulatory" evidence="12">
    <location>
        <begin position="364"/>
        <end position="478"/>
    </location>
</feature>
<keyword evidence="9" id="KW-1133">Transmembrane helix</keyword>
<dbReference type="SUPFAM" id="SSF46894">
    <property type="entry name" value="C-terminal effector domain of the bipartite response regulators"/>
    <property type="match status" value="1"/>
</dbReference>
<dbReference type="SMART" id="SM00421">
    <property type="entry name" value="HTH_LUXR"/>
    <property type="match status" value="1"/>
</dbReference>
<dbReference type="PRINTS" id="PR00038">
    <property type="entry name" value="HTHLUXR"/>
</dbReference>
<dbReference type="SMART" id="SM00387">
    <property type="entry name" value="HATPase_c"/>
    <property type="match status" value="1"/>
</dbReference>
<evidence type="ECO:0000256" key="5">
    <source>
        <dbReference type="ARBA" id="ARBA00023015"/>
    </source>
</evidence>
<evidence type="ECO:0000256" key="2">
    <source>
        <dbReference type="ARBA" id="ARBA00012438"/>
    </source>
</evidence>
<dbReference type="Pfam" id="PF02518">
    <property type="entry name" value="HATPase_c"/>
    <property type="match status" value="1"/>
</dbReference>
<dbReference type="InterPro" id="IPR011006">
    <property type="entry name" value="CheY-like_superfamily"/>
</dbReference>
<keyword evidence="9" id="KW-0812">Transmembrane</keyword>
<dbReference type="InterPro" id="IPR003594">
    <property type="entry name" value="HATPase_dom"/>
</dbReference>
<dbReference type="SMART" id="SM00448">
    <property type="entry name" value="REC"/>
    <property type="match status" value="1"/>
</dbReference>
<accession>A0A7V8FJ73</accession>
<protein>
    <recommendedName>
        <fullName evidence="2">histidine kinase</fullName>
        <ecNumber evidence="2">2.7.13.3</ecNumber>
    </recommendedName>
</protein>
<feature type="transmembrane region" description="Helical" evidence="9">
    <location>
        <begin position="81"/>
        <end position="100"/>
    </location>
</feature>
<dbReference type="Pfam" id="PF00512">
    <property type="entry name" value="HisKA"/>
    <property type="match status" value="1"/>
</dbReference>
<evidence type="ECO:0000259" key="10">
    <source>
        <dbReference type="PROSITE" id="PS50043"/>
    </source>
</evidence>
<dbReference type="InterPro" id="IPR000792">
    <property type="entry name" value="Tscrpt_reg_LuxR_C"/>
</dbReference>
<dbReference type="SUPFAM" id="SSF52172">
    <property type="entry name" value="CheY-like"/>
    <property type="match status" value="1"/>
</dbReference>
<dbReference type="InterPro" id="IPR001789">
    <property type="entry name" value="Sig_transdc_resp-reg_receiver"/>
</dbReference>
<dbReference type="SMART" id="SM00388">
    <property type="entry name" value="HisKA"/>
    <property type="match status" value="1"/>
</dbReference>
<dbReference type="PANTHER" id="PTHR43547:SF2">
    <property type="entry name" value="HYBRID SIGNAL TRANSDUCTION HISTIDINE KINASE C"/>
    <property type="match status" value="1"/>
</dbReference>
<sequence>MSSLPPRRTLVLLVLILVMTAIFIADTVTDYAVAAACFYAAVILAASRVLPRRGLLVLAASCIVLTALSFFLTRFGAFDVGVVNSAIGMLVIGITTYLALKMKAAKLAVQEAQARLLRVARASTVGELTTSIAHEVNQPLAPIATSAEASQRWLAQDPPNVEKARQANARILADAHRASDVIARIRGLTRGAAPERRAFSPDEAVDEMLALSRSELDQHGIVVARVSGADLPPVHADRVQVQQVIGNLILNAVDAMDGVPAATRRLSLVTAREGLDRVSLSVRDRGVGLPADLPERVFDAFWTTKARGLGLGLSLSRSIIEANEGHIRAERPSGGGACFIFDLPACTEHDHAHTPAPAVEPSPIVYVVDDDHSVRAALEDLLASMGLQVQAFESTQAFLAHPLADAPACLVLDVRMPGQSGLDFSRQMASLGLFLPVVFITGHGDIAMGVSAMKSGAIEFLTKPFRDQELLDAIHQGIERDRQRRRDDGVLDKLRQRWDSLTPGERDVVGGVVRGRLNKQIAGDLGVSEITVKVRRAHAMRKMQARTLVDLVRMYDRLGLEHG</sequence>
<dbReference type="InterPro" id="IPR016032">
    <property type="entry name" value="Sig_transdc_resp-reg_C-effctor"/>
</dbReference>
<dbReference type="Gene3D" id="1.10.10.10">
    <property type="entry name" value="Winged helix-like DNA-binding domain superfamily/Winged helix DNA-binding domain"/>
    <property type="match status" value="1"/>
</dbReference>
<dbReference type="GO" id="GO:0003677">
    <property type="term" value="F:DNA binding"/>
    <property type="evidence" value="ECO:0007669"/>
    <property type="project" value="UniProtKB-KW"/>
</dbReference>
<proteinExistence type="predicted"/>
<keyword evidence="7" id="KW-0804">Transcription</keyword>
<dbReference type="Proteomes" id="UP000487117">
    <property type="component" value="Unassembled WGS sequence"/>
</dbReference>
<feature type="transmembrane region" description="Helical" evidence="9">
    <location>
        <begin position="55"/>
        <end position="75"/>
    </location>
</feature>
<dbReference type="PROSITE" id="PS50043">
    <property type="entry name" value="HTH_LUXR_2"/>
    <property type="match status" value="1"/>
</dbReference>
<dbReference type="Pfam" id="PF00072">
    <property type="entry name" value="Response_reg"/>
    <property type="match status" value="1"/>
</dbReference>
<dbReference type="PROSITE" id="PS50110">
    <property type="entry name" value="RESPONSE_REGULATORY"/>
    <property type="match status" value="1"/>
</dbReference>
<dbReference type="Gene3D" id="3.40.50.2300">
    <property type="match status" value="1"/>
</dbReference>
<keyword evidence="4" id="KW-0902">Two-component regulatory system</keyword>
<dbReference type="PANTHER" id="PTHR43547">
    <property type="entry name" value="TWO-COMPONENT HISTIDINE KINASE"/>
    <property type="match status" value="1"/>
</dbReference>
<dbReference type="InterPro" id="IPR036890">
    <property type="entry name" value="HATPase_C_sf"/>
</dbReference>
<feature type="modified residue" description="4-aspartylphosphate" evidence="8">
    <location>
        <position position="413"/>
    </location>
</feature>
<evidence type="ECO:0000256" key="7">
    <source>
        <dbReference type="ARBA" id="ARBA00023163"/>
    </source>
</evidence>
<dbReference type="GO" id="GO:0006355">
    <property type="term" value="P:regulation of DNA-templated transcription"/>
    <property type="evidence" value="ECO:0007669"/>
    <property type="project" value="InterPro"/>
</dbReference>
<dbReference type="Gene3D" id="1.10.287.130">
    <property type="match status" value="1"/>
</dbReference>
<comment type="caution">
    <text evidence="13">The sequence shown here is derived from an EMBL/GenBank/DDBJ whole genome shotgun (WGS) entry which is preliminary data.</text>
</comment>
<dbReference type="GO" id="GO:0000155">
    <property type="term" value="F:phosphorelay sensor kinase activity"/>
    <property type="evidence" value="ECO:0007669"/>
    <property type="project" value="InterPro"/>
</dbReference>
<keyword evidence="3 8" id="KW-0597">Phosphoprotein</keyword>
<keyword evidence="9" id="KW-0472">Membrane</keyword>
<dbReference type="Gene3D" id="3.30.565.10">
    <property type="entry name" value="Histidine kinase-like ATPase, C-terminal domain"/>
    <property type="match status" value="1"/>
</dbReference>
<dbReference type="SUPFAM" id="SSF47384">
    <property type="entry name" value="Homodimeric domain of signal transducing histidine kinase"/>
    <property type="match status" value="1"/>
</dbReference>
<reference evidence="14" key="1">
    <citation type="journal article" date="2020" name="MBio">
        <title>Horizontal gene transfer to a defensive symbiont with a reduced genome amongst a multipartite beetle microbiome.</title>
        <authorList>
            <person name="Waterworth S.C."/>
            <person name="Florez L.V."/>
            <person name="Rees E.R."/>
            <person name="Hertweck C."/>
            <person name="Kaltenpoth M."/>
            <person name="Kwan J.C."/>
        </authorList>
    </citation>
    <scope>NUCLEOTIDE SEQUENCE [LARGE SCALE GENOMIC DNA]</scope>
</reference>
<dbReference type="CDD" id="cd06170">
    <property type="entry name" value="LuxR_C_like"/>
    <property type="match status" value="1"/>
</dbReference>
<feature type="transmembrane region" description="Helical" evidence="9">
    <location>
        <begin position="9"/>
        <end position="25"/>
    </location>
</feature>
<keyword evidence="5" id="KW-0805">Transcription regulation</keyword>
<comment type="catalytic activity">
    <reaction evidence="1">
        <text>ATP + protein L-histidine = ADP + protein N-phospho-L-histidine.</text>
        <dbReference type="EC" id="2.7.13.3"/>
    </reaction>
</comment>
<keyword evidence="6" id="KW-0238">DNA-binding</keyword>
<feature type="domain" description="HTH luxR-type" evidence="10">
    <location>
        <begin position="494"/>
        <end position="559"/>
    </location>
</feature>
<dbReference type="EC" id="2.7.13.3" evidence="2"/>
<feature type="domain" description="Histidine kinase" evidence="11">
    <location>
        <begin position="131"/>
        <end position="347"/>
    </location>
</feature>
<dbReference type="PROSITE" id="PS00622">
    <property type="entry name" value="HTH_LUXR_1"/>
    <property type="match status" value="1"/>
</dbReference>
<dbReference type="FunFam" id="3.40.50.2300:FF:000018">
    <property type="entry name" value="DNA-binding transcriptional regulator NtrC"/>
    <property type="match status" value="1"/>
</dbReference>
<dbReference type="InterPro" id="IPR036388">
    <property type="entry name" value="WH-like_DNA-bd_sf"/>
</dbReference>
<dbReference type="PRINTS" id="PR00344">
    <property type="entry name" value="BCTRLSENSOR"/>
</dbReference>
<evidence type="ECO:0000259" key="12">
    <source>
        <dbReference type="PROSITE" id="PS50110"/>
    </source>
</evidence>